<dbReference type="AlphaFoldDB" id="Q0FLT3"/>
<organism evidence="1 2">
    <name type="scientific">Salipiger bermudensis (strain DSM 26914 / JCM 13377 / KCTC 12554 / HTCC2601)</name>
    <name type="common">Pelagibaca bermudensis</name>
    <dbReference type="NCBI Taxonomy" id="314265"/>
    <lineage>
        <taxon>Bacteria</taxon>
        <taxon>Pseudomonadati</taxon>
        <taxon>Pseudomonadota</taxon>
        <taxon>Alphaproteobacteria</taxon>
        <taxon>Rhodobacterales</taxon>
        <taxon>Roseobacteraceae</taxon>
        <taxon>Salipiger</taxon>
    </lineage>
</organism>
<proteinExistence type="predicted"/>
<dbReference type="EMBL" id="AATQ01000031">
    <property type="protein sequence ID" value="EAU45151.1"/>
    <property type="molecule type" value="Genomic_DNA"/>
</dbReference>
<reference evidence="1 2" key="1">
    <citation type="journal article" date="2010" name="J. Bacteriol.">
        <title>Genome sequences of Pelagibaca bermudensis HTCC2601T and Maritimibacter alkaliphilus HTCC2654T, the type strains of two marine Roseobacter genera.</title>
        <authorList>
            <person name="Thrash J.C."/>
            <person name="Cho J.C."/>
            <person name="Ferriera S."/>
            <person name="Johnson J."/>
            <person name="Vergin K.L."/>
            <person name="Giovannoni S.J."/>
        </authorList>
    </citation>
    <scope>NUCLEOTIDE SEQUENCE [LARGE SCALE GENOMIC DNA]</scope>
    <source>
        <strain evidence="2">DSM 26914 / JCM 13377 / KCTC 12554 / HTCC2601</strain>
    </source>
</reference>
<dbReference type="Proteomes" id="UP000006230">
    <property type="component" value="Unassembled WGS sequence"/>
</dbReference>
<dbReference type="HOGENOM" id="CLU_2539551_0_0_5"/>
<gene>
    <name evidence="1" type="primary">era</name>
    <name evidence="1" type="ORF">R2601_12875</name>
</gene>
<protein>
    <submittedName>
        <fullName evidence="1">GTP-binding protein Era</fullName>
    </submittedName>
</protein>
<keyword evidence="2" id="KW-1185">Reference proteome</keyword>
<evidence type="ECO:0000313" key="2">
    <source>
        <dbReference type="Proteomes" id="UP000006230"/>
    </source>
</evidence>
<sequence length="83" mass="8738">MTMALATMAGAETLYVPTIHALQGDGSYRDSPLKGSEQGVSLGECQSQAKRWKAKNAQAIALAQESLGGARRDAAIEVSCEKL</sequence>
<dbReference type="STRING" id="314265.R2601_12875"/>
<evidence type="ECO:0000313" key="1">
    <source>
        <dbReference type="EMBL" id="EAU45151.1"/>
    </source>
</evidence>
<name>Q0FLT3_SALBH</name>
<dbReference type="eggNOG" id="ENOG502ZE7P">
    <property type="taxonomic scope" value="Bacteria"/>
</dbReference>
<comment type="caution">
    <text evidence="1">The sequence shown here is derived from an EMBL/GenBank/DDBJ whole genome shotgun (WGS) entry which is preliminary data.</text>
</comment>
<accession>Q0FLT3</accession>